<dbReference type="InterPro" id="IPR011010">
    <property type="entry name" value="DNA_brk_join_enz"/>
</dbReference>
<evidence type="ECO:0000313" key="7">
    <source>
        <dbReference type="EMBL" id="PIR43284.1"/>
    </source>
</evidence>
<evidence type="ECO:0000256" key="1">
    <source>
        <dbReference type="ARBA" id="ARBA00022908"/>
    </source>
</evidence>
<dbReference type="PANTHER" id="PTHR30349:SF81">
    <property type="entry name" value="TYROSINE RECOMBINASE XERC"/>
    <property type="match status" value="1"/>
</dbReference>
<dbReference type="SUPFAM" id="SSF56349">
    <property type="entry name" value="DNA breaking-rejoining enzymes"/>
    <property type="match status" value="1"/>
</dbReference>
<feature type="domain" description="Core-binding (CB)" evidence="6">
    <location>
        <begin position="1"/>
        <end position="73"/>
    </location>
</feature>
<evidence type="ECO:0000313" key="8">
    <source>
        <dbReference type="Proteomes" id="UP000230214"/>
    </source>
</evidence>
<dbReference type="PROSITE" id="PS51900">
    <property type="entry name" value="CB"/>
    <property type="match status" value="1"/>
</dbReference>
<evidence type="ECO:0000256" key="2">
    <source>
        <dbReference type="ARBA" id="ARBA00023125"/>
    </source>
</evidence>
<comment type="caution">
    <text evidence="7">The sequence shown here is derived from an EMBL/GenBank/DDBJ whole genome shotgun (WGS) entry which is preliminary data.</text>
</comment>
<dbReference type="EMBL" id="PCXU01000029">
    <property type="protein sequence ID" value="PIR43284.1"/>
    <property type="molecule type" value="Genomic_DNA"/>
</dbReference>
<dbReference type="Pfam" id="PF02899">
    <property type="entry name" value="Phage_int_SAM_1"/>
    <property type="match status" value="1"/>
</dbReference>
<evidence type="ECO:0000256" key="4">
    <source>
        <dbReference type="PROSITE-ProRule" id="PRU01248"/>
    </source>
</evidence>
<dbReference type="Gene3D" id="1.10.150.130">
    <property type="match status" value="1"/>
</dbReference>
<dbReference type="AlphaFoldDB" id="A0A2H0RB85"/>
<dbReference type="GO" id="GO:0003677">
    <property type="term" value="F:DNA binding"/>
    <property type="evidence" value="ECO:0007669"/>
    <property type="project" value="UniProtKB-UniRule"/>
</dbReference>
<dbReference type="InterPro" id="IPR050090">
    <property type="entry name" value="Tyrosine_recombinase_XerCD"/>
</dbReference>
<keyword evidence="2 4" id="KW-0238">DNA-binding</keyword>
<dbReference type="PROSITE" id="PS51898">
    <property type="entry name" value="TYR_RECOMBINASE"/>
    <property type="match status" value="1"/>
</dbReference>
<dbReference type="GO" id="GO:0015074">
    <property type="term" value="P:DNA integration"/>
    <property type="evidence" value="ECO:0007669"/>
    <property type="project" value="UniProtKB-KW"/>
</dbReference>
<dbReference type="GO" id="GO:0006310">
    <property type="term" value="P:DNA recombination"/>
    <property type="evidence" value="ECO:0007669"/>
    <property type="project" value="UniProtKB-KW"/>
</dbReference>
<evidence type="ECO:0000256" key="3">
    <source>
        <dbReference type="ARBA" id="ARBA00023172"/>
    </source>
</evidence>
<keyword evidence="3" id="KW-0233">DNA recombination</keyword>
<dbReference type="InterPro" id="IPR044068">
    <property type="entry name" value="CB"/>
</dbReference>
<feature type="domain" description="Tyr recombinase" evidence="5">
    <location>
        <begin position="89"/>
        <end position="252"/>
    </location>
</feature>
<evidence type="ECO:0000259" key="6">
    <source>
        <dbReference type="PROSITE" id="PS51900"/>
    </source>
</evidence>
<evidence type="ECO:0000259" key="5">
    <source>
        <dbReference type="PROSITE" id="PS51898"/>
    </source>
</evidence>
<name>A0A2H0RB85_UNCKA</name>
<proteinExistence type="predicted"/>
<dbReference type="InterPro" id="IPR013762">
    <property type="entry name" value="Integrase-like_cat_sf"/>
</dbReference>
<dbReference type="InterPro" id="IPR004107">
    <property type="entry name" value="Integrase_SAM-like_N"/>
</dbReference>
<accession>A0A2H0RB85</accession>
<evidence type="ECO:0008006" key="9">
    <source>
        <dbReference type="Google" id="ProtNLM"/>
    </source>
</evidence>
<dbReference type="PANTHER" id="PTHR30349">
    <property type="entry name" value="PHAGE INTEGRASE-RELATED"/>
    <property type="match status" value="1"/>
</dbReference>
<sequence length="256" mass="29841">MHSLKSFSDILVGLNRSNNTVKAYTNDLAKYFENYDAITESNLQSYIIKNKNLSASSMHRRITAIKVYCKLFNIDINFSIIAKPRLKYREANFITDTAFKEGIQRIRVYKFRKHSRDHVSNLFDMLYNTGLRIDELTHLNKSNIDTETKSLVVIGKGNKERRIPVNDRILFYLDQYFITFLNRTSKSTISFWTKLFFGKEYSPHSFRHGYTTKLINSGAGENIVKKVLGHESFTTTLRYFHNNFEEITDAVNLAIS</sequence>
<protein>
    <recommendedName>
        <fullName evidence="9">Integrase</fullName>
    </recommendedName>
</protein>
<dbReference type="InterPro" id="IPR002104">
    <property type="entry name" value="Integrase_catalytic"/>
</dbReference>
<organism evidence="7 8">
    <name type="scientific">candidate division WWE3 bacterium CG10_big_fil_rev_8_21_14_0_10_32_10</name>
    <dbReference type="NCBI Taxonomy" id="1975090"/>
    <lineage>
        <taxon>Bacteria</taxon>
        <taxon>Katanobacteria</taxon>
    </lineage>
</organism>
<keyword evidence="1" id="KW-0229">DNA integration</keyword>
<dbReference type="Gene3D" id="1.10.443.10">
    <property type="entry name" value="Intergrase catalytic core"/>
    <property type="match status" value="1"/>
</dbReference>
<dbReference type="InterPro" id="IPR010998">
    <property type="entry name" value="Integrase_recombinase_N"/>
</dbReference>
<reference evidence="7 8" key="1">
    <citation type="submission" date="2017-09" db="EMBL/GenBank/DDBJ databases">
        <title>Depth-based differentiation of microbial function through sediment-hosted aquifers and enrichment of novel symbionts in the deep terrestrial subsurface.</title>
        <authorList>
            <person name="Probst A.J."/>
            <person name="Ladd B."/>
            <person name="Jarett J.K."/>
            <person name="Geller-Mcgrath D.E."/>
            <person name="Sieber C.M."/>
            <person name="Emerson J.B."/>
            <person name="Anantharaman K."/>
            <person name="Thomas B.C."/>
            <person name="Malmstrom R."/>
            <person name="Stieglmeier M."/>
            <person name="Klingl A."/>
            <person name="Woyke T."/>
            <person name="Ryan C.M."/>
            <person name="Banfield J.F."/>
        </authorList>
    </citation>
    <scope>NUCLEOTIDE SEQUENCE [LARGE SCALE GENOMIC DNA]</scope>
    <source>
        <strain evidence="7">CG10_big_fil_rev_8_21_14_0_10_32_10</strain>
    </source>
</reference>
<dbReference type="Pfam" id="PF00589">
    <property type="entry name" value="Phage_integrase"/>
    <property type="match status" value="1"/>
</dbReference>
<dbReference type="Proteomes" id="UP000230214">
    <property type="component" value="Unassembled WGS sequence"/>
</dbReference>
<gene>
    <name evidence="7" type="ORF">COV24_03430</name>
</gene>